<organism evidence="1 2">
    <name type="scientific">Pistacia atlantica</name>
    <dbReference type="NCBI Taxonomy" id="434234"/>
    <lineage>
        <taxon>Eukaryota</taxon>
        <taxon>Viridiplantae</taxon>
        <taxon>Streptophyta</taxon>
        <taxon>Embryophyta</taxon>
        <taxon>Tracheophyta</taxon>
        <taxon>Spermatophyta</taxon>
        <taxon>Magnoliopsida</taxon>
        <taxon>eudicotyledons</taxon>
        <taxon>Gunneridae</taxon>
        <taxon>Pentapetalae</taxon>
        <taxon>rosids</taxon>
        <taxon>malvids</taxon>
        <taxon>Sapindales</taxon>
        <taxon>Anacardiaceae</taxon>
        <taxon>Pistacia</taxon>
    </lineage>
</organism>
<reference evidence="2" key="1">
    <citation type="journal article" date="2023" name="G3 (Bethesda)">
        <title>Genome assembly and association tests identify interacting loci associated with vigor, precocity, and sex in interspecific pistachio rootstocks.</title>
        <authorList>
            <person name="Palmer W."/>
            <person name="Jacygrad E."/>
            <person name="Sagayaradj S."/>
            <person name="Cavanaugh K."/>
            <person name="Han R."/>
            <person name="Bertier L."/>
            <person name="Beede B."/>
            <person name="Kafkas S."/>
            <person name="Golino D."/>
            <person name="Preece J."/>
            <person name="Michelmore R."/>
        </authorList>
    </citation>
    <scope>NUCLEOTIDE SEQUENCE [LARGE SCALE GENOMIC DNA]</scope>
</reference>
<protein>
    <submittedName>
        <fullName evidence="1">Uncharacterized protein</fullName>
    </submittedName>
</protein>
<name>A0ACC1BDZ1_9ROSI</name>
<gene>
    <name evidence="1" type="ORF">Patl1_27837</name>
</gene>
<dbReference type="EMBL" id="CM047901">
    <property type="protein sequence ID" value="KAJ0097067.1"/>
    <property type="molecule type" value="Genomic_DNA"/>
</dbReference>
<accession>A0ACC1BDZ1</accession>
<evidence type="ECO:0000313" key="1">
    <source>
        <dbReference type="EMBL" id="KAJ0097067.1"/>
    </source>
</evidence>
<sequence length="537" mass="59893">MVILFFLLLFTNFLATTQQGHSSISLDSSLSPTGNSSWLSPSGLYGFEFYQRGNGFSLGVFIAGIPQKTVVWSANRDKPPVPGNVTLHLTGGGSLMLQSADGQEASIVTTSVPIAKASMFDSGNFVLYNSAEGIIWQSFRNATDTILPGQGLLAREELYSSVSETDQSTGSFRLTMQGDGNLVQYPKDAPYEGPYCYYSSSTPQNGDNVNVSLNLDIDGHLYLRFAVSEEGCRISGSCQKNFSIESCESKDGNIMYTIERVANTIWEDSSYSIVSLPNNEECEKACLEDCICVAAIFKDGKCKKQKLPLRFGRKLNDESNIALIKVGVEDKRSKKERREDLVIVSVSLLIFAFIIFIIFGVLVFRNRVHAYKRISNKIRLDEDFKKNSGLKSFTYLELLNVTNNFTEEIGRGAFGTVFRGEISHNQKVITVKRLERVSTDGEREFQTEMKAIGKTHHRNLVRLLGYCHEGPNRLLVYEYMSNGSLAEVDKLQLERMVKVGLWCFQYEPSLRASMKTVVLMLDGIADIPFPPNPTSFS</sequence>
<proteinExistence type="predicted"/>
<dbReference type="Proteomes" id="UP001164250">
    <property type="component" value="Chromosome 5"/>
</dbReference>
<comment type="caution">
    <text evidence="1">The sequence shown here is derived from an EMBL/GenBank/DDBJ whole genome shotgun (WGS) entry which is preliminary data.</text>
</comment>
<evidence type="ECO:0000313" key="2">
    <source>
        <dbReference type="Proteomes" id="UP001164250"/>
    </source>
</evidence>
<keyword evidence="2" id="KW-1185">Reference proteome</keyword>